<dbReference type="SUPFAM" id="SSF53474">
    <property type="entry name" value="alpha/beta-Hydrolases"/>
    <property type="match status" value="1"/>
</dbReference>
<dbReference type="Pfam" id="PF02089">
    <property type="entry name" value="Palm_thioest"/>
    <property type="match status" value="1"/>
</dbReference>
<keyword evidence="1" id="KW-0378">Hydrolase</keyword>
<dbReference type="Proteomes" id="UP000026915">
    <property type="component" value="Chromosome 3"/>
</dbReference>
<reference evidence="2 3" key="1">
    <citation type="journal article" date="2013" name="Genome Biol.">
        <title>The genome sequence of the most widely cultivated cacao type and its use to identify candidate genes regulating pod color.</title>
        <authorList>
            <person name="Motamayor J.C."/>
            <person name="Mockaitis K."/>
            <person name="Schmutz J."/>
            <person name="Haiminen N."/>
            <person name="Iii D.L."/>
            <person name="Cornejo O."/>
            <person name="Findley S.D."/>
            <person name="Zheng P."/>
            <person name="Utro F."/>
            <person name="Royaert S."/>
            <person name="Saski C."/>
            <person name="Jenkins J."/>
            <person name="Podicheti R."/>
            <person name="Zhao M."/>
            <person name="Scheffler B.E."/>
            <person name="Stack J.C."/>
            <person name="Feltus F.A."/>
            <person name="Mustiga G.M."/>
            <person name="Amores F."/>
            <person name="Phillips W."/>
            <person name="Marelli J.P."/>
            <person name="May G.D."/>
            <person name="Shapiro H."/>
            <person name="Ma J."/>
            <person name="Bustamante C.D."/>
            <person name="Schnell R.J."/>
            <person name="Main D."/>
            <person name="Gilbert D."/>
            <person name="Parida L."/>
            <person name="Kuhn D.N."/>
        </authorList>
    </citation>
    <scope>NUCLEOTIDE SEQUENCE [LARGE SCALE GENOMIC DNA]</scope>
    <source>
        <strain evidence="3">cv. Matina 1-6</strain>
    </source>
</reference>
<gene>
    <name evidence="2" type="ORF">TCM_015914</name>
</gene>
<evidence type="ECO:0000313" key="2">
    <source>
        <dbReference type="EMBL" id="EOY24251.1"/>
    </source>
</evidence>
<dbReference type="EMBL" id="CM001881">
    <property type="protein sequence ID" value="EOY24251.1"/>
    <property type="molecule type" value="Genomic_DNA"/>
</dbReference>
<dbReference type="eggNOG" id="KOG2541">
    <property type="taxonomic scope" value="Eukaryota"/>
</dbReference>
<accession>A0A061G3W6</accession>
<dbReference type="InParanoid" id="A0A061G3W6"/>
<dbReference type="FunCoup" id="A0A061G3W6">
    <property type="interactions" value="3112"/>
</dbReference>
<organism evidence="2 3">
    <name type="scientific">Theobroma cacao</name>
    <name type="common">Cacao</name>
    <name type="synonym">Cocoa</name>
    <dbReference type="NCBI Taxonomy" id="3641"/>
    <lineage>
        <taxon>Eukaryota</taxon>
        <taxon>Viridiplantae</taxon>
        <taxon>Streptophyta</taxon>
        <taxon>Embryophyta</taxon>
        <taxon>Tracheophyta</taxon>
        <taxon>Spermatophyta</taxon>
        <taxon>Magnoliopsida</taxon>
        <taxon>eudicotyledons</taxon>
        <taxon>Gunneridae</taxon>
        <taxon>Pentapetalae</taxon>
        <taxon>rosids</taxon>
        <taxon>malvids</taxon>
        <taxon>Malvales</taxon>
        <taxon>Malvaceae</taxon>
        <taxon>Byttnerioideae</taxon>
        <taxon>Theobroma</taxon>
    </lineage>
</organism>
<dbReference type="STRING" id="3641.A0A061G3W6"/>
<evidence type="ECO:0000313" key="3">
    <source>
        <dbReference type="Proteomes" id="UP000026915"/>
    </source>
</evidence>
<dbReference type="Gramene" id="EOY24251">
    <property type="protein sequence ID" value="EOY24251"/>
    <property type="gene ID" value="TCM_015914"/>
</dbReference>
<dbReference type="PANTHER" id="PTHR11247:SF8">
    <property type="entry name" value="PALMITOYL-PROTEIN THIOESTERASE 1"/>
    <property type="match status" value="1"/>
</dbReference>
<keyword evidence="3" id="KW-1185">Reference proteome</keyword>
<evidence type="ECO:0000256" key="1">
    <source>
        <dbReference type="ARBA" id="ARBA00022801"/>
    </source>
</evidence>
<protein>
    <submittedName>
        <fullName evidence="2">Alpha/beta-Hydrolases superfamily protein isoform 1</fullName>
    </submittedName>
</protein>
<dbReference type="AlphaFoldDB" id="A0A061G3W6"/>
<dbReference type="OMA" id="KFVMVMF"/>
<name>A0A061G3W6_THECC</name>
<dbReference type="InterPro" id="IPR029058">
    <property type="entry name" value="AB_hydrolase_fold"/>
</dbReference>
<dbReference type="Gene3D" id="3.40.50.1820">
    <property type="entry name" value="alpha/beta hydrolase"/>
    <property type="match status" value="1"/>
</dbReference>
<sequence>MPPCIWPHFHQSQASRHRPSSNFQQTTPFKSFWKLNLSQAEIFKKEKIKSSRKTKIFMAFPSKSIAFISFLILTITEASHSIPFIVLHGIGDQCSNRGVKQFTELLTNFSGSKGYCLEIGDGTWDSWFMPLEEQTAVVCEKVKHLKELSKGYNIVGLSQGNLIGRGVVEFCEGGPPVKNFISLGGPHAGTASVPLCGSGFLCLIADKLIKSEIYTDYIQAHLAPSGYLKLPNDIVHYLEKCRFLPKLNNELPGERNSTYKERFTRLQNLVLIMFEQDNVLIPRETSWFGYYPNGGFKPVIRPQETKLYTEDWIGLKTLDDAGRVHYISVSGGHLGISRKDMKKHVVPYLKDQASMVGSIQSSYAKVQGSHHQIRQSRKRKQEVPWLQDKASSELILNGSSYYQWPSSVQSFFRELLGLAKD</sequence>
<dbReference type="GO" id="GO:0016787">
    <property type="term" value="F:hydrolase activity"/>
    <property type="evidence" value="ECO:0007669"/>
    <property type="project" value="UniProtKB-KW"/>
</dbReference>
<dbReference type="PANTHER" id="PTHR11247">
    <property type="entry name" value="PALMITOYL-PROTEIN THIOESTERASE/DOLICHYLDIPHOSPHATASE 1"/>
    <property type="match status" value="1"/>
</dbReference>
<proteinExistence type="predicted"/>